<dbReference type="PROSITE" id="PS51257">
    <property type="entry name" value="PROKAR_LIPOPROTEIN"/>
    <property type="match status" value="1"/>
</dbReference>
<evidence type="ECO:0000259" key="8">
    <source>
        <dbReference type="Pfam" id="PF05504"/>
    </source>
</evidence>
<dbReference type="PANTHER" id="PTHR35789:SF1">
    <property type="entry name" value="SPORE GERMINATION PROTEIN B3"/>
    <property type="match status" value="1"/>
</dbReference>
<dbReference type="InterPro" id="IPR057336">
    <property type="entry name" value="GerAC_N"/>
</dbReference>
<comment type="caution">
    <text evidence="10">The sequence shown here is derived from an EMBL/GenBank/DDBJ whole genome shotgun (WGS) entry which is preliminary data.</text>
</comment>
<dbReference type="EMBL" id="RZTZ01000006">
    <property type="protein sequence ID" value="RVT60696.1"/>
    <property type="molecule type" value="Genomic_DNA"/>
</dbReference>
<keyword evidence="4" id="KW-0732">Signal</keyword>
<dbReference type="InterPro" id="IPR046953">
    <property type="entry name" value="Spore_GerAC-like_C"/>
</dbReference>
<comment type="subcellular location">
    <subcellularLocation>
        <location evidence="1">Membrane</location>
        <topology evidence="1">Lipid-anchor</topology>
    </subcellularLocation>
</comment>
<dbReference type="PANTHER" id="PTHR35789">
    <property type="entry name" value="SPORE GERMINATION PROTEIN B3"/>
    <property type="match status" value="1"/>
</dbReference>
<evidence type="ECO:0000256" key="4">
    <source>
        <dbReference type="ARBA" id="ARBA00022729"/>
    </source>
</evidence>
<proteinExistence type="inferred from homology"/>
<evidence type="ECO:0000256" key="7">
    <source>
        <dbReference type="ARBA" id="ARBA00023288"/>
    </source>
</evidence>
<keyword evidence="5" id="KW-0472">Membrane</keyword>
<gene>
    <name evidence="10" type="ORF">EM808_15720</name>
</gene>
<keyword evidence="11" id="KW-1185">Reference proteome</keyword>
<dbReference type="Pfam" id="PF25198">
    <property type="entry name" value="Spore_GerAC_N"/>
    <property type="match status" value="1"/>
</dbReference>
<evidence type="ECO:0000313" key="11">
    <source>
        <dbReference type="Proteomes" id="UP000288024"/>
    </source>
</evidence>
<keyword evidence="3" id="KW-0309">Germination</keyword>
<dbReference type="NCBIfam" id="TIGR02887">
    <property type="entry name" value="spore_ger_x_C"/>
    <property type="match status" value="1"/>
</dbReference>
<evidence type="ECO:0000256" key="3">
    <source>
        <dbReference type="ARBA" id="ARBA00022544"/>
    </source>
</evidence>
<dbReference type="Gene3D" id="3.30.300.210">
    <property type="entry name" value="Nutrient germinant receptor protein C, domain 3"/>
    <property type="match status" value="1"/>
</dbReference>
<dbReference type="GO" id="GO:0016020">
    <property type="term" value="C:membrane"/>
    <property type="evidence" value="ECO:0007669"/>
    <property type="project" value="UniProtKB-SubCell"/>
</dbReference>
<reference evidence="10 11" key="1">
    <citation type="submission" date="2019-01" db="EMBL/GenBank/DDBJ databases">
        <title>Bacillus sp. M5HDSG1-1, whole genome shotgun sequence.</title>
        <authorList>
            <person name="Tuo L."/>
        </authorList>
    </citation>
    <scope>NUCLEOTIDE SEQUENCE [LARGE SCALE GENOMIC DNA]</scope>
    <source>
        <strain evidence="10 11">M5HDSG1-1</strain>
    </source>
</reference>
<dbReference type="InterPro" id="IPR008844">
    <property type="entry name" value="Spore_GerAC-like"/>
</dbReference>
<protein>
    <submittedName>
        <fullName evidence="10">Ger(X)C family spore germination protein</fullName>
    </submittedName>
</protein>
<sequence>MRGIIIILMIVIVCLLSGCWDRKELRNVSVVTGMAVDKGEHQKYKLTVETTAASEVNPRNAEGFAPANVQTLEGNTIAELTHKFNVISEQSMILSHMRVLVIGEEVAEKGMMEFMDFMDRNREIRDDFDIVIARDGKAASVLKTNNMYKKSASLKIYTQLVSIYKDWGGAPKLRLNDFIRIYKSDGQTPVLVALKVKGDPKKGGNIENMKTVTPENKVDVDSLGIIKGGKLVGYISIYDVRNMLWVQNNLQSTVITSPCGSGDKKMGFRVTTSKTNVIATEEGGVPSFTINIKTEGSLQNNECLTNMAKAHAFEGYEERINKKMEQEILDTVKTIREQYNADIFGLGERLKDQDYKHFKKYRDNWDEGFAKAKISIHFDTEIKQAGLRKESAIIK</sequence>
<keyword evidence="7" id="KW-0449">Lipoprotein</keyword>
<evidence type="ECO:0000256" key="5">
    <source>
        <dbReference type="ARBA" id="ARBA00023136"/>
    </source>
</evidence>
<evidence type="ECO:0000259" key="9">
    <source>
        <dbReference type="Pfam" id="PF25198"/>
    </source>
</evidence>
<evidence type="ECO:0000256" key="2">
    <source>
        <dbReference type="ARBA" id="ARBA00007886"/>
    </source>
</evidence>
<feature type="domain" description="Spore germination GerAC-like C-terminal" evidence="8">
    <location>
        <begin position="223"/>
        <end position="386"/>
    </location>
</feature>
<dbReference type="GO" id="GO:0009847">
    <property type="term" value="P:spore germination"/>
    <property type="evidence" value="ECO:0007669"/>
    <property type="project" value="InterPro"/>
</dbReference>
<name>A0A3S2UEK5_9BACI</name>
<dbReference type="InterPro" id="IPR038501">
    <property type="entry name" value="Spore_GerAC_C_sf"/>
</dbReference>
<feature type="domain" description="Spore germination protein N-terminal" evidence="9">
    <location>
        <begin position="21"/>
        <end position="195"/>
    </location>
</feature>
<comment type="similarity">
    <text evidence="2">Belongs to the GerABKC lipoprotein family.</text>
</comment>
<keyword evidence="6" id="KW-0564">Palmitate</keyword>
<evidence type="ECO:0000256" key="1">
    <source>
        <dbReference type="ARBA" id="ARBA00004635"/>
    </source>
</evidence>
<evidence type="ECO:0000256" key="6">
    <source>
        <dbReference type="ARBA" id="ARBA00023139"/>
    </source>
</evidence>
<dbReference type="AlphaFoldDB" id="A0A3S2UEK5"/>
<dbReference type="Proteomes" id="UP000288024">
    <property type="component" value="Unassembled WGS sequence"/>
</dbReference>
<evidence type="ECO:0000313" key="10">
    <source>
        <dbReference type="EMBL" id="RVT60696.1"/>
    </source>
</evidence>
<organism evidence="10 11">
    <name type="scientific">Niallia taxi</name>
    <dbReference type="NCBI Taxonomy" id="2499688"/>
    <lineage>
        <taxon>Bacteria</taxon>
        <taxon>Bacillati</taxon>
        <taxon>Bacillota</taxon>
        <taxon>Bacilli</taxon>
        <taxon>Bacillales</taxon>
        <taxon>Bacillaceae</taxon>
        <taxon>Niallia</taxon>
    </lineage>
</organism>
<dbReference type="Pfam" id="PF05504">
    <property type="entry name" value="Spore_GerAC"/>
    <property type="match status" value="1"/>
</dbReference>
<accession>A0A3S2UEK5</accession>